<accession>A0ABX0I916</accession>
<comment type="caution">
    <text evidence="3">The sequence shown here is derived from an EMBL/GenBank/DDBJ whole genome shotgun (WGS) entry which is preliminary data.</text>
</comment>
<dbReference type="InterPro" id="IPR025738">
    <property type="entry name" value="BatD"/>
</dbReference>
<gene>
    <name evidence="3" type="ORF">G4L40_02215</name>
</gene>
<dbReference type="Proteomes" id="UP000761423">
    <property type="component" value="Unassembled WGS sequence"/>
</dbReference>
<evidence type="ECO:0000256" key="1">
    <source>
        <dbReference type="SAM" id="Phobius"/>
    </source>
</evidence>
<keyword evidence="4" id="KW-1185">Reference proteome</keyword>
<keyword evidence="1" id="KW-0472">Membrane</keyword>
<dbReference type="EMBL" id="JAAJBV010000001">
    <property type="protein sequence ID" value="NHM03514.1"/>
    <property type="molecule type" value="Genomic_DNA"/>
</dbReference>
<keyword evidence="1" id="KW-1133">Transmembrane helix</keyword>
<organism evidence="3 4">
    <name type="scientific">Flavobacterium celericrescens</name>
    <dbReference type="NCBI Taxonomy" id="2709780"/>
    <lineage>
        <taxon>Bacteria</taxon>
        <taxon>Pseudomonadati</taxon>
        <taxon>Bacteroidota</taxon>
        <taxon>Flavobacteriia</taxon>
        <taxon>Flavobacteriales</taxon>
        <taxon>Flavobacteriaceae</taxon>
        <taxon>Flavobacterium</taxon>
    </lineage>
</organism>
<keyword evidence="2" id="KW-0732">Signal</keyword>
<name>A0ABX0I916_9FLAO</name>
<protein>
    <submittedName>
        <fullName evidence="3">Protein BatD</fullName>
    </submittedName>
</protein>
<sequence length="595" mass="67639">MKKIVLGLIFFLSFSVSAQVKFEAKTERNSYGINENIQLVFIINNEGDNFEPPKFEGFKISGPTIFKGQDEETFYVNGKITHKRKVYTKYYYYLTPTKKGTFTIGSATIEYNGTIYKSQPIKITITDPIQLPNYQGQNPRQRQQNYDFGEGIHLVGELSTKNPHVNEPVTVIYKLYFPYNSSVSNFRNFQAPKYEDFWSQYIDMKQLRAEKGKYNGKDYGVVVLRKVILYPLEAGAKKIEPFKIDVDAEVPTGRSDWFGRLEMKTVEKSLSTGIQTINVKPLPENGKPASYTGAVGKYDFKVTPSKTTLKAGESLDLEVSVSGKGNLKLFTLPKPVVPSALEMYDPAHTENVQTPVTGMVGKISDKYTIIPQFKGKYTIKPIEFSYYDLASKSYKTIKSKEIIIDVLEGDGTAIANNQNTNKQAIQKKEVFQFNKLKTEFVSKSREDFLGSGLFYSLLLAPLLLIPIVMIARKQKEAKDADVVGNRIRQNSKLVKKYLSDAKKQMGDKVPFYMAMEKALHNFLKAKLHIETVEMSKDNIIELLQQRNASEESISQLMELMNDCEFARYAPATDIAMTNDFERAVERISELEKQLK</sequence>
<keyword evidence="1" id="KW-0812">Transmembrane</keyword>
<dbReference type="Pfam" id="PF13584">
    <property type="entry name" value="BatD"/>
    <property type="match status" value="2"/>
</dbReference>
<feature type="chain" id="PRO_5045774782" evidence="2">
    <location>
        <begin position="19"/>
        <end position="595"/>
    </location>
</feature>
<evidence type="ECO:0000256" key="2">
    <source>
        <dbReference type="SAM" id="SignalP"/>
    </source>
</evidence>
<proteinExistence type="predicted"/>
<evidence type="ECO:0000313" key="4">
    <source>
        <dbReference type="Proteomes" id="UP000761423"/>
    </source>
</evidence>
<dbReference type="RefSeq" id="WP_166235517.1">
    <property type="nucleotide sequence ID" value="NZ_JAAJBV010000001.1"/>
</dbReference>
<dbReference type="PANTHER" id="PTHR40940:SF2">
    <property type="entry name" value="BATD"/>
    <property type="match status" value="1"/>
</dbReference>
<feature type="transmembrane region" description="Helical" evidence="1">
    <location>
        <begin position="452"/>
        <end position="471"/>
    </location>
</feature>
<dbReference type="PANTHER" id="PTHR40940">
    <property type="entry name" value="PROTEIN BATD-RELATED"/>
    <property type="match status" value="1"/>
</dbReference>
<reference evidence="3 4" key="1">
    <citation type="submission" date="2020-02" db="EMBL/GenBank/DDBJ databases">
        <authorList>
            <person name="Chen W.-M."/>
        </authorList>
    </citation>
    <scope>NUCLEOTIDE SEQUENCE [LARGE SCALE GENOMIC DNA]</scope>
    <source>
        <strain evidence="3 4">TWA-26</strain>
    </source>
</reference>
<feature type="signal peptide" evidence="2">
    <location>
        <begin position="1"/>
        <end position="18"/>
    </location>
</feature>
<evidence type="ECO:0000313" key="3">
    <source>
        <dbReference type="EMBL" id="NHM03514.1"/>
    </source>
</evidence>